<evidence type="ECO:0000313" key="6">
    <source>
        <dbReference type="Proteomes" id="UP000053611"/>
    </source>
</evidence>
<feature type="active site" evidence="1">
    <location>
        <position position="566"/>
    </location>
</feature>
<dbReference type="RefSeq" id="XP_018275706.1">
    <property type="nucleotide sequence ID" value="XM_018426091.1"/>
</dbReference>
<keyword evidence="3" id="KW-0732">Signal</keyword>
<keyword evidence="1" id="KW-0645">Protease</keyword>
<accession>A0A0J0XDN4</accession>
<feature type="region of interest" description="Disordered" evidence="2">
    <location>
        <begin position="111"/>
        <end position="162"/>
    </location>
</feature>
<dbReference type="SUPFAM" id="SSF54001">
    <property type="entry name" value="Cysteine proteinases"/>
    <property type="match status" value="1"/>
</dbReference>
<feature type="region of interest" description="Disordered" evidence="2">
    <location>
        <begin position="39"/>
        <end position="90"/>
    </location>
</feature>
<dbReference type="Proteomes" id="UP000053611">
    <property type="component" value="Unassembled WGS sequence"/>
</dbReference>
<evidence type="ECO:0000259" key="4">
    <source>
        <dbReference type="PROSITE" id="PS50203"/>
    </source>
</evidence>
<dbReference type="AlphaFoldDB" id="A0A0J0XDN4"/>
<feature type="domain" description="Calpain catalytic" evidence="4">
    <location>
        <begin position="311"/>
        <end position="642"/>
    </location>
</feature>
<dbReference type="GeneID" id="28986694"/>
<proteinExistence type="predicted"/>
<dbReference type="GO" id="GO:0004198">
    <property type="term" value="F:calcium-dependent cysteine-type endopeptidase activity"/>
    <property type="evidence" value="ECO:0007669"/>
    <property type="project" value="InterPro"/>
</dbReference>
<feature type="signal peptide" evidence="3">
    <location>
        <begin position="1"/>
        <end position="15"/>
    </location>
</feature>
<dbReference type="OrthoDB" id="3943625at2759"/>
<dbReference type="InterPro" id="IPR001300">
    <property type="entry name" value="Peptidase_C2_calpain_cat"/>
</dbReference>
<feature type="active site" evidence="1">
    <location>
        <position position="320"/>
    </location>
</feature>
<keyword evidence="1" id="KW-0788">Thiol protease</keyword>
<evidence type="ECO:0000256" key="2">
    <source>
        <dbReference type="SAM" id="MobiDB-lite"/>
    </source>
</evidence>
<dbReference type="InterPro" id="IPR038765">
    <property type="entry name" value="Papain-like_cys_pep_sf"/>
</dbReference>
<reference evidence="5 6" key="1">
    <citation type="submission" date="2015-03" db="EMBL/GenBank/DDBJ databases">
        <title>Genomics and transcriptomics of the oil-accumulating basidiomycete yeast T. oleaginosus allow insights into substrate utilization and the diverse evolutionary trajectories of mating systems in fungi.</title>
        <authorList>
            <consortium name="DOE Joint Genome Institute"/>
            <person name="Kourist R."/>
            <person name="Kracht O."/>
            <person name="Bracharz F."/>
            <person name="Lipzen A."/>
            <person name="Nolan M."/>
            <person name="Ohm R."/>
            <person name="Grigoriev I."/>
            <person name="Sun S."/>
            <person name="Heitman J."/>
            <person name="Bruck T."/>
            <person name="Nowrousian M."/>
        </authorList>
    </citation>
    <scope>NUCLEOTIDE SEQUENCE [LARGE SCALE GENOMIC DNA]</scope>
    <source>
        <strain evidence="5 6">IBC0246</strain>
    </source>
</reference>
<dbReference type="GO" id="GO:0006508">
    <property type="term" value="P:proteolysis"/>
    <property type="evidence" value="ECO:0007669"/>
    <property type="project" value="UniProtKB-KW"/>
</dbReference>
<protein>
    <recommendedName>
        <fullName evidence="4">Calpain catalytic domain-containing protein</fullName>
    </recommendedName>
</protein>
<dbReference type="Pfam" id="PF00648">
    <property type="entry name" value="Peptidase_C2"/>
    <property type="match status" value="1"/>
</dbReference>
<feature type="compositionally biased region" description="Basic and acidic residues" evidence="2">
    <location>
        <begin position="111"/>
        <end position="122"/>
    </location>
</feature>
<evidence type="ECO:0000313" key="5">
    <source>
        <dbReference type="EMBL" id="KLT39215.1"/>
    </source>
</evidence>
<evidence type="ECO:0000256" key="3">
    <source>
        <dbReference type="SAM" id="SignalP"/>
    </source>
</evidence>
<feature type="compositionally biased region" description="Basic and acidic residues" evidence="2">
    <location>
        <begin position="39"/>
        <end position="76"/>
    </location>
</feature>
<organism evidence="5 6">
    <name type="scientific">Cutaneotrichosporon oleaginosum</name>
    <dbReference type="NCBI Taxonomy" id="879819"/>
    <lineage>
        <taxon>Eukaryota</taxon>
        <taxon>Fungi</taxon>
        <taxon>Dikarya</taxon>
        <taxon>Basidiomycota</taxon>
        <taxon>Agaricomycotina</taxon>
        <taxon>Tremellomycetes</taxon>
        <taxon>Trichosporonales</taxon>
        <taxon>Trichosporonaceae</taxon>
        <taxon>Cutaneotrichosporon</taxon>
    </lineage>
</organism>
<dbReference type="EMBL" id="KQ087266">
    <property type="protein sequence ID" value="KLT39215.1"/>
    <property type="molecule type" value="Genomic_DNA"/>
</dbReference>
<keyword evidence="6" id="KW-1185">Reference proteome</keyword>
<feature type="compositionally biased region" description="Gly residues" evidence="2">
    <location>
        <begin position="127"/>
        <end position="145"/>
    </location>
</feature>
<feature type="active site" evidence="1">
    <location>
        <position position="596"/>
    </location>
</feature>
<keyword evidence="1" id="KW-0378">Hydrolase</keyword>
<evidence type="ECO:0000256" key="1">
    <source>
        <dbReference type="PROSITE-ProRule" id="PRU00239"/>
    </source>
</evidence>
<name>A0A0J0XDN4_9TREE</name>
<dbReference type="PROSITE" id="PS50203">
    <property type="entry name" value="CALPAIN_CAT"/>
    <property type="match status" value="1"/>
</dbReference>
<feature type="chain" id="PRO_5012158548" description="Calpain catalytic domain-containing protein" evidence="3">
    <location>
        <begin position="16"/>
        <end position="646"/>
    </location>
</feature>
<gene>
    <name evidence="5" type="ORF">CC85DRAFT_313985</name>
</gene>
<sequence length="646" mass="66841">MKLALLVGLAALASAAPTIPVGARIGLFTRDNWGNDGHDGKHDGGGWKGGDGHDHDGWKGDGHGDHDGHDGHDGGDGGKGPGGRKNCLARRNGVGMGHLYSRGWDKGDDKWDGHDGGHDGGHKGGHGGHGGNGGHGGHGGNGGHGGGHDDCPDPNSEDETADWILDNPAVRVNVTLPLRDVSIPLIDVLLDGLVPIINRTAPILDIDLGDLPALKNSSSPATTWGGILSQGMNATFRPVQGTNRNAFVFGSVVSESGLGPRKRQVAINTQPALPPAGTCVYEYQHVLGGDGSASRGALWALENVVDLVAADVQQGGIGDCGMGAAIMALASGGWTSLIKNSFVRVGQGEGSYEVLLKKDGVTQRIAIDDQLPSLTNANPMCWPYPGFQPVLDAALPGPLGNYPPTPIFFMPLFEKAFAKFLDANPDWKSTLPNVTGYAGLEGVNPAYVLAAITGGTPVSVWRTRPGFDGPILSALLTCMRGTAPCAISTGNATTLEGLGTPDAGTIWLNPAGDAAMPRGYTPGDTSGMLASDAPGSPSTFTVIDFDQVNETPAGDRSTVLTFVGNHAYGFDHSRSTDFPLPANINSLLNVRMSALNPWGANPCQWPGGGCGDGDSEFDEPSELPFSFRTLAMSIVGVFTVTMPASS</sequence>